<protein>
    <submittedName>
        <fullName evidence="1">Uncharacterized protein</fullName>
    </submittedName>
</protein>
<dbReference type="RefSeq" id="WP_149832772.1">
    <property type="nucleotide sequence ID" value="NZ_VUNZ01000001.1"/>
</dbReference>
<dbReference type="EMBL" id="VUNZ01000001">
    <property type="protein sequence ID" value="KAA2223866.1"/>
    <property type="molecule type" value="Genomic_DNA"/>
</dbReference>
<gene>
    <name evidence="1" type="ORF">FW780_06630</name>
</gene>
<organism evidence="1 2">
    <name type="scientific">Chryseobacterium sediminis</name>
    <dbReference type="NCBI Taxonomy" id="1679494"/>
    <lineage>
        <taxon>Bacteria</taxon>
        <taxon>Pseudomonadati</taxon>
        <taxon>Bacteroidota</taxon>
        <taxon>Flavobacteriia</taxon>
        <taxon>Flavobacteriales</taxon>
        <taxon>Weeksellaceae</taxon>
        <taxon>Chryseobacterium group</taxon>
        <taxon>Chryseobacterium</taxon>
    </lineage>
</organism>
<evidence type="ECO:0000313" key="2">
    <source>
        <dbReference type="Proteomes" id="UP000323082"/>
    </source>
</evidence>
<sequence length="304" mass="33650">MAEAQCKISFKIDYTSSSPIEKATAYYGITGHSPAEYQIPDPESNKLVELPIIQAPGNYDLTVKLDLGNVSAQDTSSFKIGKCIPSSCKVPSIDRVLVDKFGQIEVYFSGDDTDLATLEYQIALDPEFKNIIYSKVGLTYAWPEYVDMNTGKINNNTLLYIRARKYCLSNGVSEWSGPVEFQSGEWKIQKAPYSVKNACCVSAGFKDPTNPSDVGESICQSASRWTKSLNLTTPFPQVGSFIYLEDGITPAIPGNLSEFDTNGASGFNEKGILWVRFPSYSNSKVYDVNQDTGEIIRETLRYIC</sequence>
<name>A0A5B2UBJ9_9FLAO</name>
<comment type="caution">
    <text evidence="1">The sequence shown here is derived from an EMBL/GenBank/DDBJ whole genome shotgun (WGS) entry which is preliminary data.</text>
</comment>
<reference evidence="1 2" key="1">
    <citation type="journal article" date="2015" name="Int. J. Syst. Evol. Microbiol.">
        <title>Chryseobacterium sediminis sp. nov., isolated from a river sediment.</title>
        <authorList>
            <person name="Kampfer P."/>
            <person name="Busse H.J."/>
            <person name="McInroy J.A."/>
            <person name="Glaeser S.P."/>
        </authorList>
    </citation>
    <scope>NUCLEOTIDE SEQUENCE [LARGE SCALE GENOMIC DNA]</scope>
    <source>
        <strain evidence="1 2">IMT-174</strain>
    </source>
</reference>
<dbReference type="OrthoDB" id="1268286at2"/>
<accession>A0A5B2UBJ9</accession>
<proteinExistence type="predicted"/>
<dbReference type="Proteomes" id="UP000323082">
    <property type="component" value="Unassembled WGS sequence"/>
</dbReference>
<dbReference type="AlphaFoldDB" id="A0A5B2UBJ9"/>
<evidence type="ECO:0000313" key="1">
    <source>
        <dbReference type="EMBL" id="KAA2223866.1"/>
    </source>
</evidence>